<evidence type="ECO:0000259" key="3">
    <source>
        <dbReference type="PROSITE" id="PS50072"/>
    </source>
</evidence>
<dbReference type="PANTHER" id="PTHR11071:SF561">
    <property type="entry name" value="PEPTIDYL-PROLYL CIS-TRANS ISOMERASE D-RELATED"/>
    <property type="match status" value="1"/>
</dbReference>
<dbReference type="GO" id="GO:0005737">
    <property type="term" value="C:cytoplasm"/>
    <property type="evidence" value="ECO:0007669"/>
    <property type="project" value="TreeGrafter"/>
</dbReference>
<comment type="catalytic activity">
    <reaction evidence="2">
        <text>[protein]-peptidylproline (omega=180) = [protein]-peptidylproline (omega=0)</text>
        <dbReference type="Rhea" id="RHEA:16237"/>
        <dbReference type="Rhea" id="RHEA-COMP:10747"/>
        <dbReference type="Rhea" id="RHEA-COMP:10748"/>
        <dbReference type="ChEBI" id="CHEBI:83833"/>
        <dbReference type="ChEBI" id="CHEBI:83834"/>
        <dbReference type="EC" id="5.2.1.8"/>
    </reaction>
</comment>
<dbReference type="PROSITE" id="PS50072">
    <property type="entry name" value="CSA_PPIASE_2"/>
    <property type="match status" value="1"/>
</dbReference>
<reference evidence="5" key="1">
    <citation type="submission" date="2019-07" db="EMBL/GenBank/DDBJ databases">
        <title>De Novo Assembly of kiwifruit Actinidia rufa.</title>
        <authorList>
            <person name="Sugita-Konishi S."/>
            <person name="Sato K."/>
            <person name="Mori E."/>
            <person name="Abe Y."/>
            <person name="Kisaki G."/>
            <person name="Hamano K."/>
            <person name="Suezawa K."/>
            <person name="Otani M."/>
            <person name="Fukuda T."/>
            <person name="Manabe T."/>
            <person name="Gomi K."/>
            <person name="Tabuchi M."/>
            <person name="Akimitsu K."/>
            <person name="Kataoka I."/>
        </authorList>
    </citation>
    <scope>NUCLEOTIDE SEQUENCE [LARGE SCALE GENOMIC DNA]</scope>
    <source>
        <strain evidence="5">cv. Fuchu</strain>
    </source>
</reference>
<keyword evidence="2" id="KW-0697">Rotamase</keyword>
<dbReference type="GO" id="GO:0016018">
    <property type="term" value="F:cyclosporin A binding"/>
    <property type="evidence" value="ECO:0007669"/>
    <property type="project" value="TreeGrafter"/>
</dbReference>
<keyword evidence="2 4" id="KW-0413">Isomerase</keyword>
<organism evidence="4 5">
    <name type="scientific">Actinidia rufa</name>
    <dbReference type="NCBI Taxonomy" id="165716"/>
    <lineage>
        <taxon>Eukaryota</taxon>
        <taxon>Viridiplantae</taxon>
        <taxon>Streptophyta</taxon>
        <taxon>Embryophyta</taxon>
        <taxon>Tracheophyta</taxon>
        <taxon>Spermatophyta</taxon>
        <taxon>Magnoliopsida</taxon>
        <taxon>eudicotyledons</taxon>
        <taxon>Gunneridae</taxon>
        <taxon>Pentapetalae</taxon>
        <taxon>asterids</taxon>
        <taxon>Ericales</taxon>
        <taxon>Actinidiaceae</taxon>
        <taxon>Actinidia</taxon>
    </lineage>
</organism>
<dbReference type="OrthoDB" id="1917401at2759"/>
<dbReference type="PRINTS" id="PR00153">
    <property type="entry name" value="CSAPPISMRASE"/>
</dbReference>
<protein>
    <recommendedName>
        <fullName evidence="2">Peptidyl-prolyl cis-trans isomerase</fullName>
        <shortName evidence="2">PPIase</shortName>
        <ecNumber evidence="2">5.2.1.8</ecNumber>
    </recommendedName>
</protein>
<dbReference type="Pfam" id="PF00160">
    <property type="entry name" value="Pro_isomerase"/>
    <property type="match status" value="1"/>
</dbReference>
<dbReference type="EMBL" id="BJWL01000402">
    <property type="protein sequence ID" value="GFS42723.1"/>
    <property type="molecule type" value="Genomic_DNA"/>
</dbReference>
<dbReference type="Proteomes" id="UP000585474">
    <property type="component" value="Unassembled WGS sequence"/>
</dbReference>
<evidence type="ECO:0000256" key="1">
    <source>
        <dbReference type="ARBA" id="ARBA00007365"/>
    </source>
</evidence>
<comment type="caution">
    <text evidence="4">The sequence shown here is derived from an EMBL/GenBank/DDBJ whole genome shotgun (WGS) entry which is preliminary data.</text>
</comment>
<dbReference type="AlphaFoldDB" id="A0A7J0DW41"/>
<dbReference type="EC" id="5.2.1.8" evidence="2"/>
<dbReference type="GO" id="GO:0003755">
    <property type="term" value="F:peptidyl-prolyl cis-trans isomerase activity"/>
    <property type="evidence" value="ECO:0007669"/>
    <property type="project" value="UniProtKB-UniRule"/>
</dbReference>
<gene>
    <name evidence="4" type="ORF">Acr_00g0081340</name>
</gene>
<comment type="function">
    <text evidence="2">PPIases accelerate the folding of proteins. It catalyzes the cis-trans isomerization of proline imidic peptide bonds in oligopeptides.</text>
</comment>
<evidence type="ECO:0000256" key="2">
    <source>
        <dbReference type="RuleBase" id="RU363019"/>
    </source>
</evidence>
<dbReference type="PANTHER" id="PTHR11071">
    <property type="entry name" value="PEPTIDYL-PROLYL CIS-TRANS ISOMERASE"/>
    <property type="match status" value="1"/>
</dbReference>
<evidence type="ECO:0000313" key="5">
    <source>
        <dbReference type="Proteomes" id="UP000585474"/>
    </source>
</evidence>
<dbReference type="InterPro" id="IPR029000">
    <property type="entry name" value="Cyclophilin-like_dom_sf"/>
</dbReference>
<feature type="domain" description="PPIase cyclophilin-type" evidence="3">
    <location>
        <begin position="9"/>
        <end position="128"/>
    </location>
</feature>
<dbReference type="GO" id="GO:0006457">
    <property type="term" value="P:protein folding"/>
    <property type="evidence" value="ECO:0007669"/>
    <property type="project" value="TreeGrafter"/>
</dbReference>
<dbReference type="InterPro" id="IPR002130">
    <property type="entry name" value="Cyclophilin-type_PPIase_dom"/>
</dbReference>
<dbReference type="Gene3D" id="2.40.100.10">
    <property type="entry name" value="Cyclophilin-like"/>
    <property type="match status" value="1"/>
</dbReference>
<accession>A0A7J0DW41</accession>
<sequence length="156" mass="17780">MSKKNPLVFLDVSIDGDPAEKMVFELFSDIAPKTVENFRALCTGEKGISPKTGRPLHYKGSFFHRIVNGLMAQVFPLLLTDAWESSINRMRLVASLLHFLVWHDLEVGGDFLKQDGTFGESIYGEKFPGRADIDRILGTWELRPSESWTIVFLFKW</sequence>
<name>A0A7J0DW41_9ERIC</name>
<dbReference type="SUPFAM" id="SSF50891">
    <property type="entry name" value="Cyclophilin-like"/>
    <property type="match status" value="1"/>
</dbReference>
<proteinExistence type="inferred from homology"/>
<evidence type="ECO:0000313" key="4">
    <source>
        <dbReference type="EMBL" id="GFS42723.1"/>
    </source>
</evidence>
<comment type="similarity">
    <text evidence="1 2">Belongs to the cyclophilin-type PPIase family.</text>
</comment>
<keyword evidence="5" id="KW-1185">Reference proteome</keyword>